<dbReference type="RefSeq" id="WP_169283914.1">
    <property type="nucleotide sequence ID" value="NZ_CP051680.1"/>
</dbReference>
<comment type="subcellular location">
    <subcellularLocation>
        <location evidence="1">Secreted</location>
    </subcellularLocation>
</comment>
<protein>
    <recommendedName>
        <fullName evidence="8">Toxin</fullName>
    </recommendedName>
</protein>
<feature type="region of interest" description="Disordered" evidence="5">
    <location>
        <begin position="1"/>
        <end position="24"/>
    </location>
</feature>
<organism evidence="6 7">
    <name type="scientific">Cohnella herbarum</name>
    <dbReference type="NCBI Taxonomy" id="2728023"/>
    <lineage>
        <taxon>Bacteria</taxon>
        <taxon>Bacillati</taxon>
        <taxon>Bacillota</taxon>
        <taxon>Bacilli</taxon>
        <taxon>Bacillales</taxon>
        <taxon>Paenibacillaceae</taxon>
        <taxon>Cohnella</taxon>
    </lineage>
</organism>
<dbReference type="Pfam" id="PF03534">
    <property type="entry name" value="SpvB"/>
    <property type="match status" value="1"/>
</dbReference>
<evidence type="ECO:0000256" key="3">
    <source>
        <dbReference type="ARBA" id="ARBA00022729"/>
    </source>
</evidence>
<keyword evidence="4" id="KW-0843">Virulence</keyword>
<dbReference type="GO" id="GO:0005576">
    <property type="term" value="C:extracellular region"/>
    <property type="evidence" value="ECO:0007669"/>
    <property type="project" value="UniProtKB-SubCell"/>
</dbReference>
<dbReference type="KEGG" id="cheb:HH215_33800"/>
<sequence>MKTNEDSNKDKSQNTVAAPSISLPKGGGAIRGIGEKFAANPVTGTGSLTVPLAVSPSRNHFGPKLALSYDSGTGNGPFGFGWNLSLPAIVRKTDKGLPQYRDAEESDVYMISGAEDLVPVSGTDGNGTTSKNNAATTAYRIDRYRPRNEGAFARIERWTDQATGMIHWRSISRDNVTSFYGKTEQSRIADPRDPARRVYSWLICESFDDKGNAIVYEYAEENGQNVDETMASERSRERVANRYVKRIKYGNRVSRLTEPDLTRAEWMFEAVFDYDEGHCEAFDPQPHLPESDKHKYVRAAIEEGRVWSKRIDPFSSYRAGFEVRTYRRCRRLLMFHRFAELGSRPCLVRSTEFTYGDFDYTEPYRVENELSHRGSSRMASFIQTVTQSGYVRQPQLEQAGDRSCVYMQKSLPPLEFTYSKAGIQEEIRELDFDTLANLPVGLDGSAYRWVDLEGEGLSGILTEQGGAWFYKPNLGSGTFGTLKTVTGKPSMATLGGRNEQLFDLDGDGRLEWVSLSGAYSGYAAHDGDGQWGPYQTFSQMPNVAWDDPHLRFIDLNGDGQADALITADDVFTWYPSLGAEGFGSAHQVDQPADEENGPSWFWTMGRYRFTSRTCPAMVSRILCESATAKFVIGLTWALAVSEPRSSWTTPRASIIPISITNGSCCLPTSTDPGLPTSST</sequence>
<keyword evidence="7" id="KW-1185">Reference proteome</keyword>
<evidence type="ECO:0000313" key="7">
    <source>
        <dbReference type="Proteomes" id="UP000502248"/>
    </source>
</evidence>
<name>A0A7Z2VR05_9BACL</name>
<dbReference type="SUPFAM" id="SSF69318">
    <property type="entry name" value="Integrin alpha N-terminal domain"/>
    <property type="match status" value="1"/>
</dbReference>
<dbReference type="InterPro" id="IPR003284">
    <property type="entry name" value="Sal_SpvB"/>
</dbReference>
<keyword evidence="3" id="KW-0732">Signal</keyword>
<gene>
    <name evidence="6" type="ORF">HH215_33800</name>
</gene>
<evidence type="ECO:0008006" key="8">
    <source>
        <dbReference type="Google" id="ProtNLM"/>
    </source>
</evidence>
<dbReference type="Proteomes" id="UP000502248">
    <property type="component" value="Chromosome"/>
</dbReference>
<keyword evidence="2" id="KW-0964">Secreted</keyword>
<evidence type="ECO:0000256" key="4">
    <source>
        <dbReference type="ARBA" id="ARBA00023026"/>
    </source>
</evidence>
<reference evidence="6 7" key="1">
    <citation type="submission" date="2020-04" db="EMBL/GenBank/DDBJ databases">
        <title>Genome sequencing of novel species.</title>
        <authorList>
            <person name="Heo J."/>
            <person name="Kim S.-J."/>
            <person name="Kim J.-S."/>
            <person name="Hong S.-B."/>
            <person name="Kwon S.-W."/>
        </authorList>
    </citation>
    <scope>NUCLEOTIDE SEQUENCE [LARGE SCALE GENOMIC DNA]</scope>
    <source>
        <strain evidence="6 7">MFER-1</strain>
    </source>
</reference>
<dbReference type="GO" id="GO:0005737">
    <property type="term" value="C:cytoplasm"/>
    <property type="evidence" value="ECO:0007669"/>
    <property type="project" value="InterPro"/>
</dbReference>
<evidence type="ECO:0000256" key="1">
    <source>
        <dbReference type="ARBA" id="ARBA00004613"/>
    </source>
</evidence>
<evidence type="ECO:0000256" key="2">
    <source>
        <dbReference type="ARBA" id="ARBA00022525"/>
    </source>
</evidence>
<dbReference type="AlphaFoldDB" id="A0A7Z2VR05"/>
<dbReference type="PRINTS" id="PR01341">
    <property type="entry name" value="SALSPVBPROT"/>
</dbReference>
<evidence type="ECO:0000313" key="6">
    <source>
        <dbReference type="EMBL" id="QJD87672.1"/>
    </source>
</evidence>
<feature type="compositionally biased region" description="Basic and acidic residues" evidence="5">
    <location>
        <begin position="1"/>
        <end position="12"/>
    </location>
</feature>
<dbReference type="Pfam" id="PF13517">
    <property type="entry name" value="FG-GAP_3"/>
    <property type="match status" value="1"/>
</dbReference>
<evidence type="ECO:0000256" key="5">
    <source>
        <dbReference type="SAM" id="MobiDB-lite"/>
    </source>
</evidence>
<accession>A0A7Z2VR05</accession>
<dbReference type="InterPro" id="IPR013517">
    <property type="entry name" value="FG-GAP"/>
</dbReference>
<dbReference type="InterPro" id="IPR028994">
    <property type="entry name" value="Integrin_alpha_N"/>
</dbReference>
<dbReference type="EMBL" id="CP051680">
    <property type="protein sequence ID" value="QJD87672.1"/>
    <property type="molecule type" value="Genomic_DNA"/>
</dbReference>
<proteinExistence type="predicted"/>